<accession>A0AAX3P3Q7</accession>
<gene>
    <name evidence="1" type="ORF">PY771_16510</name>
</gene>
<protein>
    <submittedName>
        <fullName evidence="1">Uncharacterized protein</fullName>
    </submittedName>
</protein>
<dbReference type="RefSeq" id="WP_275115604.1">
    <property type="nucleotide sequence ID" value="NZ_CP118942.1"/>
</dbReference>
<name>A0AAX3P3Q7_AERHY</name>
<proteinExistence type="predicted"/>
<sequence length="325" mass="33778">MANLQEVVSWEAGIYQLETGDPVLGGPGGVSNKQAQALANRTAYLKKHVDDIEGGNTAAGKANKLSTARNIALAGDVTGQAAFDGSGNISITTTYKNSGVTAGTYRSVTVDAKGNITAGTNPTTLAGYGITDAVPSTQYATEAQKGIASVATQTEVNAGTDDTKFVTAKKLLAWIKQATESVAGMMKVATQEQVDAATDDTVAVTPKKLTSHYKKSNIVGQVSLTQGAPSGAIIEYGRNANGYYVKYADGSVFCEKIIAANSPWTFPVAMLNVHAINVTADGTGPLIATYDSLTASNVNLNCFNMSGQEFITNVSARVSGRWAAE</sequence>
<reference evidence="1" key="1">
    <citation type="submission" date="2023-02" db="EMBL/GenBank/DDBJ databases">
        <title>The sequence of Aeromonas hydrophila K533.</title>
        <authorList>
            <person name="Luo X."/>
        </authorList>
    </citation>
    <scope>NUCLEOTIDE SEQUENCE</scope>
    <source>
        <strain evidence="1">K533</strain>
    </source>
</reference>
<organism evidence="1 2">
    <name type="scientific">Aeromonas hydrophila</name>
    <dbReference type="NCBI Taxonomy" id="644"/>
    <lineage>
        <taxon>Bacteria</taxon>
        <taxon>Pseudomonadati</taxon>
        <taxon>Pseudomonadota</taxon>
        <taxon>Gammaproteobacteria</taxon>
        <taxon>Aeromonadales</taxon>
        <taxon>Aeromonadaceae</taxon>
        <taxon>Aeromonas</taxon>
    </lineage>
</organism>
<dbReference type="Proteomes" id="UP001214666">
    <property type="component" value="Chromosome"/>
</dbReference>
<dbReference type="AlphaFoldDB" id="A0AAX3P3Q7"/>
<dbReference type="EMBL" id="CP118942">
    <property type="protein sequence ID" value="WEE25248.1"/>
    <property type="molecule type" value="Genomic_DNA"/>
</dbReference>
<evidence type="ECO:0000313" key="2">
    <source>
        <dbReference type="Proteomes" id="UP001214666"/>
    </source>
</evidence>
<evidence type="ECO:0000313" key="1">
    <source>
        <dbReference type="EMBL" id="WEE25248.1"/>
    </source>
</evidence>